<reference evidence="2 3" key="1">
    <citation type="submission" date="2024-08" db="EMBL/GenBank/DDBJ databases">
        <authorList>
            <person name="Cucini C."/>
            <person name="Frati F."/>
        </authorList>
    </citation>
    <scope>NUCLEOTIDE SEQUENCE [LARGE SCALE GENOMIC DNA]</scope>
</reference>
<evidence type="ECO:0000256" key="1">
    <source>
        <dbReference type="SAM" id="Phobius"/>
    </source>
</evidence>
<dbReference type="Proteomes" id="UP001642540">
    <property type="component" value="Unassembled WGS sequence"/>
</dbReference>
<name>A0ABP1QZB9_9HEXA</name>
<feature type="transmembrane region" description="Helical" evidence="1">
    <location>
        <begin position="45"/>
        <end position="62"/>
    </location>
</feature>
<feature type="transmembrane region" description="Helical" evidence="1">
    <location>
        <begin position="82"/>
        <end position="102"/>
    </location>
</feature>
<feature type="transmembrane region" description="Helical" evidence="1">
    <location>
        <begin position="326"/>
        <end position="345"/>
    </location>
</feature>
<feature type="transmembrane region" description="Helical" evidence="1">
    <location>
        <begin position="357"/>
        <end position="376"/>
    </location>
</feature>
<feature type="transmembrane region" description="Helical" evidence="1">
    <location>
        <begin position="139"/>
        <end position="161"/>
    </location>
</feature>
<comment type="caution">
    <text evidence="2">The sequence shown here is derived from an EMBL/GenBank/DDBJ whole genome shotgun (WGS) entry which is preliminary data.</text>
</comment>
<evidence type="ECO:0000313" key="2">
    <source>
        <dbReference type="EMBL" id="CAL8112072.1"/>
    </source>
</evidence>
<keyword evidence="1" id="KW-0472">Membrane</keyword>
<dbReference type="EMBL" id="CAXLJM020000048">
    <property type="protein sequence ID" value="CAL8112072.1"/>
    <property type="molecule type" value="Genomic_DNA"/>
</dbReference>
<evidence type="ECO:0008006" key="4">
    <source>
        <dbReference type="Google" id="ProtNLM"/>
    </source>
</evidence>
<organism evidence="2 3">
    <name type="scientific">Orchesella dallaii</name>
    <dbReference type="NCBI Taxonomy" id="48710"/>
    <lineage>
        <taxon>Eukaryota</taxon>
        <taxon>Metazoa</taxon>
        <taxon>Ecdysozoa</taxon>
        <taxon>Arthropoda</taxon>
        <taxon>Hexapoda</taxon>
        <taxon>Collembola</taxon>
        <taxon>Entomobryomorpha</taxon>
        <taxon>Entomobryoidea</taxon>
        <taxon>Orchesellidae</taxon>
        <taxon>Orchesellinae</taxon>
        <taxon>Orchesella</taxon>
    </lineage>
</organism>
<sequence length="445" mass="51456">MGFGEAFINVQLIYQRIFDMPWYYDTNKEKLIPNPKVRNRWKMPIWQFMKIGLVLGSIACIYRCVRIFKKYQATGGFESEEVCLYFMALAMLTQAFVTIYTLEVDPKQLCYINSQIFKLGGIKYQGWPSSKRLPNLMELVGYGMALGFCNFTIVSAFYPVLRPYDPINMELDGILPEVPRRLLAAIFYGTLVFFAANTCASFLLMVLAIVHVFEEETEANHKLSMEESQQKTRHLVERVIQEILKVLFLLLEKVFRKNKVTVHPELLQPTPPYLQEIMVVKRTSEGDISVNILSSQTPINERFRIRRKRHIRMRLLMETSNKSCETFVPTMAIVGMVICVVFNYTLLTMYDKEDLQLFVALGVCILICINLLILFLCHHASLPLIHTTETIIFWKGRLTGQVEKRQVRCMRPLGFTLGKFFYAKRDTALEINDIISNATITLLLG</sequence>
<protein>
    <recommendedName>
        <fullName evidence="4">Odorant receptor</fullName>
    </recommendedName>
</protein>
<evidence type="ECO:0000313" key="3">
    <source>
        <dbReference type="Proteomes" id="UP001642540"/>
    </source>
</evidence>
<accession>A0ABP1QZB9</accession>
<feature type="transmembrane region" description="Helical" evidence="1">
    <location>
        <begin position="182"/>
        <end position="213"/>
    </location>
</feature>
<proteinExistence type="predicted"/>
<keyword evidence="1" id="KW-1133">Transmembrane helix</keyword>
<keyword evidence="3" id="KW-1185">Reference proteome</keyword>
<keyword evidence="1" id="KW-0812">Transmembrane</keyword>
<gene>
    <name evidence="2" type="ORF">ODALV1_LOCUS15472</name>
</gene>